<dbReference type="OrthoDB" id="6513042at2759"/>
<feature type="compositionally biased region" description="Polar residues" evidence="1">
    <location>
        <begin position="885"/>
        <end position="901"/>
    </location>
</feature>
<feature type="region of interest" description="Disordered" evidence="1">
    <location>
        <begin position="724"/>
        <end position="746"/>
    </location>
</feature>
<name>A0A9P7FVM4_9AGAR</name>
<dbReference type="Pfam" id="PF13604">
    <property type="entry name" value="AAA_30"/>
    <property type="match status" value="1"/>
</dbReference>
<comment type="caution">
    <text evidence="3">The sequence shown here is derived from an EMBL/GenBank/DDBJ whole genome shotgun (WGS) entry which is preliminary data.</text>
</comment>
<feature type="compositionally biased region" description="Low complexity" evidence="1">
    <location>
        <begin position="821"/>
        <end position="837"/>
    </location>
</feature>
<dbReference type="InterPro" id="IPR045055">
    <property type="entry name" value="DNA2/NAM7-like"/>
</dbReference>
<dbReference type="Pfam" id="PF13087">
    <property type="entry name" value="AAA_12"/>
    <property type="match status" value="1"/>
</dbReference>
<dbReference type="EMBL" id="JABCKI010005782">
    <property type="protein sequence ID" value="KAG5638090.1"/>
    <property type="molecule type" value="Genomic_DNA"/>
</dbReference>
<dbReference type="SUPFAM" id="SSF52540">
    <property type="entry name" value="P-loop containing nucleoside triphosphate hydrolases"/>
    <property type="match status" value="1"/>
</dbReference>
<feature type="compositionally biased region" description="Low complexity" evidence="1">
    <location>
        <begin position="770"/>
        <end position="784"/>
    </location>
</feature>
<dbReference type="Gene3D" id="3.40.50.300">
    <property type="entry name" value="P-loop containing nucleotide triphosphate hydrolases"/>
    <property type="match status" value="2"/>
</dbReference>
<evidence type="ECO:0000313" key="4">
    <source>
        <dbReference type="Proteomes" id="UP000717328"/>
    </source>
</evidence>
<dbReference type="AlphaFoldDB" id="A0A9P7FVM4"/>
<dbReference type="PANTHER" id="PTHR10887">
    <property type="entry name" value="DNA2/NAM7 HELICASE FAMILY"/>
    <property type="match status" value="1"/>
</dbReference>
<dbReference type="InterPro" id="IPR041679">
    <property type="entry name" value="DNA2/NAM7-like_C"/>
</dbReference>
<evidence type="ECO:0000313" key="3">
    <source>
        <dbReference type="EMBL" id="KAG5638090.1"/>
    </source>
</evidence>
<feature type="compositionally biased region" description="Basic residues" evidence="1">
    <location>
        <begin position="1018"/>
        <end position="1033"/>
    </location>
</feature>
<feature type="region of interest" description="Disordered" evidence="1">
    <location>
        <begin position="999"/>
        <end position="1033"/>
    </location>
</feature>
<organism evidence="3 4">
    <name type="scientific">Sphagnurus paluster</name>
    <dbReference type="NCBI Taxonomy" id="117069"/>
    <lineage>
        <taxon>Eukaryota</taxon>
        <taxon>Fungi</taxon>
        <taxon>Dikarya</taxon>
        <taxon>Basidiomycota</taxon>
        <taxon>Agaricomycotina</taxon>
        <taxon>Agaricomycetes</taxon>
        <taxon>Agaricomycetidae</taxon>
        <taxon>Agaricales</taxon>
        <taxon>Tricholomatineae</taxon>
        <taxon>Lyophyllaceae</taxon>
        <taxon>Sphagnurus</taxon>
    </lineage>
</organism>
<reference evidence="3" key="1">
    <citation type="submission" date="2021-02" db="EMBL/GenBank/DDBJ databases">
        <authorList>
            <person name="Nieuwenhuis M."/>
            <person name="Van De Peppel L.J.J."/>
        </authorList>
    </citation>
    <scope>NUCLEOTIDE SEQUENCE</scope>
    <source>
        <strain evidence="3">D49</strain>
    </source>
</reference>
<dbReference type="Proteomes" id="UP000717328">
    <property type="component" value="Unassembled WGS sequence"/>
</dbReference>
<dbReference type="InterPro" id="IPR047187">
    <property type="entry name" value="SF1_C_Upf1"/>
</dbReference>
<feature type="region of interest" description="Disordered" evidence="1">
    <location>
        <begin position="966"/>
        <end position="985"/>
    </location>
</feature>
<dbReference type="InterPro" id="IPR027417">
    <property type="entry name" value="P-loop_NTPase"/>
</dbReference>
<feature type="compositionally biased region" description="Polar residues" evidence="1">
    <location>
        <begin position="999"/>
        <end position="1016"/>
    </location>
</feature>
<feature type="domain" description="DNA2/NAM7 helicase-like C-terminal" evidence="2">
    <location>
        <begin position="531"/>
        <end position="685"/>
    </location>
</feature>
<evidence type="ECO:0000259" key="2">
    <source>
        <dbReference type="Pfam" id="PF13087"/>
    </source>
</evidence>
<dbReference type="CDD" id="cd18808">
    <property type="entry name" value="SF1_C_Upf1"/>
    <property type="match status" value="1"/>
</dbReference>
<keyword evidence="4" id="KW-1185">Reference proteome</keyword>
<sequence>MPAGSTLTQKILPHLPENIQVRTYTRLNAGIVATELQKSTSKVFGIAIKRSSKGRVALLALAKVDQILVIPLSVDDPPPGLLAGDAPFENLLSGKGGCTLVGFDMPRAVLRIAHDMKLGACGIDLSTAFAADTWKPLRISEVIAARLFTEVDRVMVEDLWNDKKGSIEVCLRAWLAVCVAQNNAQALEKVLRVDTGLLNNQEIECLGELVRQTYVLEDARPKETSNDFNGATLTKDGSVKLLNARYRTRVRQGPQVIVMTNDAGKNFSGRPCYAKGKTTKIKFTGQVLSGTLHKVRVVGYPELTSPERARDQLVLHILQGIANLKAPFITKLWFPPNRIQDLFDTDTSDALFNDLNDSQKRVAAMMISDAPLVIAHGPPGTGKTTTIAAAASRWNQCQQPTWIVAHSNVAVKNIAETLYKRSVDFKILVSKDFHFECLDVVGFFKVVPVKQLVIDEASQIKIEDFMVRNGSISEALCEITNVTRQPIFRKFRKTLHKVCFFGDPKQLPPYGKDNVPEIKTIFDLPHLKGCGEFLDTQYRMPVRLGDFISKNVYGGRLKSQHSIQDTHCVSFVHAANSGEKRSGFSWTNVGEIHAMTALVKNYYKHTNFCIITPYDAQRAAIERQLKAQNLPWERVFNVDSFQGNEADFVLVSVVRSGNPGFLNSMNRMNVLLTRCRKGLVIVTSRSFLSHGGSPTLLGSLEYHWTTLVGERAWVDWRSVSEGKVDLPGAPGPNRPREPLIGASSSSTTIPERIFDVETLPRSRISPDKVQASSSKSAKQRLSARPLDTDNTISSVSSLPPTAIPQRIFDVETLPRSRISQEKVQASSSKSAKQRLSARPVNTGITVSSVSSLPQTGSQIIVPDVGRHCTKSHDLVGCLPTPGVQNNGKYANQSSSNKNNNPGPLPTVDALSKKPKACQTADPTPSRKNRSSVKQEQLKDQQNHAAGNTDHAVPSLENAPVTNTQAHSVPCIPTQAPKPKVPQGARRRQVVLKLEISAVQTSRARIPTSGENPTDSKNSLRKNDKKKIVTRRMK</sequence>
<feature type="compositionally biased region" description="Polar residues" evidence="1">
    <location>
        <begin position="788"/>
        <end position="799"/>
    </location>
</feature>
<feature type="region of interest" description="Disordered" evidence="1">
    <location>
        <begin position="885"/>
        <end position="955"/>
    </location>
</feature>
<dbReference type="PANTHER" id="PTHR10887:SF495">
    <property type="entry name" value="HELICASE SENATAXIN ISOFORM X1-RELATED"/>
    <property type="match status" value="1"/>
</dbReference>
<gene>
    <name evidence="3" type="ORF">H0H81_001857</name>
</gene>
<feature type="region of interest" description="Disordered" evidence="1">
    <location>
        <begin position="764"/>
        <end position="799"/>
    </location>
</feature>
<reference evidence="3" key="2">
    <citation type="submission" date="2021-10" db="EMBL/GenBank/DDBJ databases">
        <title>Phylogenomics reveals ancestral predisposition of the termite-cultivated fungus Termitomyces towards a domesticated lifestyle.</title>
        <authorList>
            <person name="Auxier B."/>
            <person name="Grum-Grzhimaylo A."/>
            <person name="Cardenas M.E."/>
            <person name="Lodge J.D."/>
            <person name="Laessoe T."/>
            <person name="Pedersen O."/>
            <person name="Smith M.E."/>
            <person name="Kuyper T.W."/>
            <person name="Franco-Molano E.A."/>
            <person name="Baroni T.J."/>
            <person name="Aanen D.K."/>
        </authorList>
    </citation>
    <scope>NUCLEOTIDE SEQUENCE</scope>
    <source>
        <strain evidence="3">D49</strain>
    </source>
</reference>
<feature type="region of interest" description="Disordered" evidence="1">
    <location>
        <begin position="816"/>
        <end position="839"/>
    </location>
</feature>
<dbReference type="CDD" id="cd17934">
    <property type="entry name" value="DEXXQc_Upf1-like"/>
    <property type="match status" value="1"/>
</dbReference>
<evidence type="ECO:0000256" key="1">
    <source>
        <dbReference type="SAM" id="MobiDB-lite"/>
    </source>
</evidence>
<protein>
    <recommendedName>
        <fullName evidence="2">DNA2/NAM7 helicase-like C-terminal domain-containing protein</fullName>
    </recommendedName>
</protein>
<proteinExistence type="predicted"/>
<accession>A0A9P7FVM4</accession>